<accession>A0A371XIS3</accession>
<comment type="caution">
    <text evidence="1">The sequence shown here is derived from an EMBL/GenBank/DDBJ whole genome shotgun (WGS) entry which is preliminary data.</text>
</comment>
<gene>
    <name evidence="1" type="ORF">DY251_03255</name>
</gene>
<dbReference type="Proteomes" id="UP000262379">
    <property type="component" value="Unassembled WGS sequence"/>
</dbReference>
<keyword evidence="2" id="KW-1185">Reference proteome</keyword>
<evidence type="ECO:0000313" key="2">
    <source>
        <dbReference type="Proteomes" id="UP000262379"/>
    </source>
</evidence>
<protein>
    <submittedName>
        <fullName evidence="1">Uncharacterized protein</fullName>
    </submittedName>
</protein>
<reference evidence="2" key="1">
    <citation type="submission" date="2018-08" db="EMBL/GenBank/DDBJ databases">
        <authorList>
            <person name="Im W.T."/>
        </authorList>
    </citation>
    <scope>NUCLEOTIDE SEQUENCE [LARGE SCALE GENOMIC DNA]</scope>
    <source>
        <strain evidence="2">LA-28</strain>
    </source>
</reference>
<proteinExistence type="predicted"/>
<organism evidence="1 2">
    <name type="scientific">Mesorhizobium denitrificans</name>
    <dbReference type="NCBI Taxonomy" id="2294114"/>
    <lineage>
        <taxon>Bacteria</taxon>
        <taxon>Pseudomonadati</taxon>
        <taxon>Pseudomonadota</taxon>
        <taxon>Alphaproteobacteria</taxon>
        <taxon>Hyphomicrobiales</taxon>
        <taxon>Phyllobacteriaceae</taxon>
        <taxon>Mesorhizobium</taxon>
    </lineage>
</organism>
<name>A0A371XIS3_9HYPH</name>
<dbReference type="EMBL" id="QURN01000002">
    <property type="protein sequence ID" value="RFC69122.1"/>
    <property type="molecule type" value="Genomic_DNA"/>
</dbReference>
<dbReference type="AlphaFoldDB" id="A0A371XIS3"/>
<sequence length="64" mass="6946">MSCLREDEAKTSGPAIALADNANAANDERRFHKRLIAPLGVAVKPRSGNKFSKTPGRRGSVTFY</sequence>
<evidence type="ECO:0000313" key="1">
    <source>
        <dbReference type="EMBL" id="RFC69122.1"/>
    </source>
</evidence>